<dbReference type="PROSITE" id="PS50093">
    <property type="entry name" value="PKD"/>
    <property type="match status" value="1"/>
</dbReference>
<name>A0A7S6UMJ3_9GAMM</name>
<keyword evidence="4" id="KW-1185">Reference proteome</keyword>
<dbReference type="EMBL" id="CP063657">
    <property type="protein sequence ID" value="QOW23010.1"/>
    <property type="molecule type" value="Genomic_DNA"/>
</dbReference>
<dbReference type="InterPro" id="IPR035986">
    <property type="entry name" value="PKD_dom_sf"/>
</dbReference>
<dbReference type="CDD" id="cd00146">
    <property type="entry name" value="PKD"/>
    <property type="match status" value="1"/>
</dbReference>
<dbReference type="SMART" id="SM00089">
    <property type="entry name" value="PKD"/>
    <property type="match status" value="1"/>
</dbReference>
<evidence type="ECO:0000259" key="2">
    <source>
        <dbReference type="PROSITE" id="PS50093"/>
    </source>
</evidence>
<dbReference type="InterPro" id="IPR022409">
    <property type="entry name" value="PKD/Chitinase_dom"/>
</dbReference>
<protein>
    <submittedName>
        <fullName evidence="3">PKD domain-containing protein</fullName>
    </submittedName>
</protein>
<accession>A0A7S6UMJ3</accession>
<evidence type="ECO:0000313" key="4">
    <source>
        <dbReference type="Proteomes" id="UP000593932"/>
    </source>
</evidence>
<dbReference type="Proteomes" id="UP000593932">
    <property type="component" value="Chromosome"/>
</dbReference>
<dbReference type="RefSeq" id="WP_194035488.1">
    <property type="nucleotide sequence ID" value="NZ_CP063657.1"/>
</dbReference>
<feature type="region of interest" description="Disordered" evidence="1">
    <location>
        <begin position="1"/>
        <end position="22"/>
    </location>
</feature>
<organism evidence="3 4">
    <name type="scientific">Novilysobacter avium</name>
    <dbReference type="NCBI Taxonomy" id="2781023"/>
    <lineage>
        <taxon>Bacteria</taxon>
        <taxon>Pseudomonadati</taxon>
        <taxon>Pseudomonadota</taxon>
        <taxon>Gammaproteobacteria</taxon>
        <taxon>Lysobacterales</taxon>
        <taxon>Lysobacteraceae</taxon>
        <taxon>Novilysobacter</taxon>
    </lineage>
</organism>
<dbReference type="Pfam" id="PF18911">
    <property type="entry name" value="PKD_4"/>
    <property type="match status" value="1"/>
</dbReference>
<proteinExistence type="predicted"/>
<gene>
    <name evidence="3" type="ORF">INQ42_05485</name>
</gene>
<reference evidence="3 4" key="1">
    <citation type="submission" date="2020-10" db="EMBL/GenBank/DDBJ databases">
        <title>complete genome sequencing of Lysobacter sp. H23M41.</title>
        <authorList>
            <person name="Bae J.-W."/>
            <person name="Lee S.-Y."/>
        </authorList>
    </citation>
    <scope>NUCLEOTIDE SEQUENCE [LARGE SCALE GENOMIC DNA]</scope>
    <source>
        <strain evidence="3 4">H23M41</strain>
    </source>
</reference>
<evidence type="ECO:0000313" key="3">
    <source>
        <dbReference type="EMBL" id="QOW23010.1"/>
    </source>
</evidence>
<feature type="domain" description="PKD" evidence="2">
    <location>
        <begin position="171"/>
        <end position="224"/>
    </location>
</feature>
<sequence length="451" mass="48297">MAEVLQSRGLTPPANSGLSMGDYIESNAGQAGERRVWVSIGPEGNIIPGAEWRDGHKEYCKQRARETLQPAQRIRFKLNRLTEAVAGKTRYQYFVFGGVIDTATGSINHQQEWESSVMQDIGATSGVRESPDAGALFALMSEAMDGMPLKPRAMVGPCGEIRLEHVSGSQVGEPIVFQAGFQGSYGRYLNYTWDFGDGSAPEDIGKRAQHVYARNGTYPVTVTVEGKDIEPASKTLEVVIGGSLALNFSSRIEMRAPGDTRIVSKFESVVPLSISSDGTFQGSAPLRNVEMSNSAADRMVTALGCTVTPRDGVLEARATLPDVSGKTAGGTEVSVTIPHDRSRPIQEAVPGAEVRCPNLEGNPVGPLMRQAVAGIGASWWTSFVASHEREVQADGSFHFSEWEATDDAGVIARKVYRNTLTLEGPSSVNEVTTLEIRAGSGTTAPDDTAAM</sequence>
<dbReference type="InterPro" id="IPR013783">
    <property type="entry name" value="Ig-like_fold"/>
</dbReference>
<dbReference type="SUPFAM" id="SSF49299">
    <property type="entry name" value="PKD domain"/>
    <property type="match status" value="1"/>
</dbReference>
<dbReference type="Gene3D" id="2.60.40.10">
    <property type="entry name" value="Immunoglobulins"/>
    <property type="match status" value="1"/>
</dbReference>
<dbReference type="InterPro" id="IPR000601">
    <property type="entry name" value="PKD_dom"/>
</dbReference>
<evidence type="ECO:0000256" key="1">
    <source>
        <dbReference type="SAM" id="MobiDB-lite"/>
    </source>
</evidence>